<reference evidence="2 3" key="1">
    <citation type="journal article" date="2020" name="BMC Genomics">
        <title>Intraspecific diversification of the crop wild relative Brassica cretica Lam. using demographic model selection.</title>
        <authorList>
            <person name="Kioukis A."/>
            <person name="Michalopoulou V.A."/>
            <person name="Briers L."/>
            <person name="Pirintsos S."/>
            <person name="Studholme D.J."/>
            <person name="Pavlidis P."/>
            <person name="Sarris P.F."/>
        </authorList>
    </citation>
    <scope>NUCLEOTIDE SEQUENCE [LARGE SCALE GENOMIC DNA]</scope>
    <source>
        <strain evidence="3">cv. PFS-1207/04</strain>
    </source>
</reference>
<keyword evidence="3" id="KW-1185">Reference proteome</keyword>
<name>A0ABQ7AK60_BRACR</name>
<gene>
    <name evidence="2" type="ORF">DY000_02052702</name>
</gene>
<evidence type="ECO:0000313" key="2">
    <source>
        <dbReference type="EMBL" id="KAF3497965.1"/>
    </source>
</evidence>
<comment type="caution">
    <text evidence="2">The sequence shown here is derived from an EMBL/GenBank/DDBJ whole genome shotgun (WGS) entry which is preliminary data.</text>
</comment>
<organism evidence="2 3">
    <name type="scientific">Brassica cretica</name>
    <name type="common">Mustard</name>
    <dbReference type="NCBI Taxonomy" id="69181"/>
    <lineage>
        <taxon>Eukaryota</taxon>
        <taxon>Viridiplantae</taxon>
        <taxon>Streptophyta</taxon>
        <taxon>Embryophyta</taxon>
        <taxon>Tracheophyta</taxon>
        <taxon>Spermatophyta</taxon>
        <taxon>Magnoliopsida</taxon>
        <taxon>eudicotyledons</taxon>
        <taxon>Gunneridae</taxon>
        <taxon>Pentapetalae</taxon>
        <taxon>rosids</taxon>
        <taxon>malvids</taxon>
        <taxon>Brassicales</taxon>
        <taxon>Brassicaceae</taxon>
        <taxon>Brassiceae</taxon>
        <taxon>Brassica</taxon>
    </lineage>
</organism>
<feature type="region of interest" description="Disordered" evidence="1">
    <location>
        <begin position="1"/>
        <end position="69"/>
    </location>
</feature>
<accession>A0ABQ7AK60</accession>
<evidence type="ECO:0000256" key="1">
    <source>
        <dbReference type="SAM" id="MobiDB-lite"/>
    </source>
</evidence>
<proteinExistence type="predicted"/>
<dbReference type="EMBL" id="QGKV02002055">
    <property type="protein sequence ID" value="KAF3497965.1"/>
    <property type="molecule type" value="Genomic_DNA"/>
</dbReference>
<sequence length="69" mass="7234">MREEPADGAQHQADARRNVPGVGGAPQQGAGRNEQLPPPPKRQDLGGRAFLVGDHEGGEPIVGMFPIPT</sequence>
<protein>
    <submittedName>
        <fullName evidence="2">Uncharacterized protein</fullName>
    </submittedName>
</protein>
<dbReference type="Proteomes" id="UP000266723">
    <property type="component" value="Unassembled WGS sequence"/>
</dbReference>
<evidence type="ECO:0000313" key="3">
    <source>
        <dbReference type="Proteomes" id="UP000266723"/>
    </source>
</evidence>